<dbReference type="AlphaFoldDB" id="A0A8X6FRL1"/>
<protein>
    <submittedName>
        <fullName evidence="1">Uncharacterized protein</fullName>
    </submittedName>
</protein>
<accession>A0A8X6FRL1</accession>
<organism evidence="1 2">
    <name type="scientific">Trichonephila clavata</name>
    <name type="common">Joro spider</name>
    <name type="synonym">Nephila clavata</name>
    <dbReference type="NCBI Taxonomy" id="2740835"/>
    <lineage>
        <taxon>Eukaryota</taxon>
        <taxon>Metazoa</taxon>
        <taxon>Ecdysozoa</taxon>
        <taxon>Arthropoda</taxon>
        <taxon>Chelicerata</taxon>
        <taxon>Arachnida</taxon>
        <taxon>Araneae</taxon>
        <taxon>Araneomorphae</taxon>
        <taxon>Entelegynae</taxon>
        <taxon>Araneoidea</taxon>
        <taxon>Nephilidae</taxon>
        <taxon>Trichonephila</taxon>
    </lineage>
</organism>
<gene>
    <name evidence="1" type="primary">AVEN_90273_1</name>
    <name evidence="1" type="ORF">TNCT_143531</name>
</gene>
<sequence length="240" mass="28427">MEKFGYIITDPFCEREYFYIHNVLYVDIVSCIESVHIHRNTDEPLKIVYFKILTNSEIVRFLHEEQTEKKRFGFLSIDKMQSYREIQSVFITQEISRQRTLTYKDYLILLFTNVFIKCFYKKRKLDISENEKNSIKHKTAKKRLVRSESESDVESINDDDRNSLFGSKKNRRPWSFEANSPRAIESFEASKEEEKYDYVISKDLRLAEEIPPLSVYIGSGFAAEIKSFHTSSAEVLFCKK</sequence>
<comment type="caution">
    <text evidence="1">The sequence shown here is derived from an EMBL/GenBank/DDBJ whole genome shotgun (WGS) entry which is preliminary data.</text>
</comment>
<reference evidence="1" key="1">
    <citation type="submission" date="2020-07" db="EMBL/GenBank/DDBJ databases">
        <title>Multicomponent nature underlies the extraordinary mechanical properties of spider dragline silk.</title>
        <authorList>
            <person name="Kono N."/>
            <person name="Nakamura H."/>
            <person name="Mori M."/>
            <person name="Yoshida Y."/>
            <person name="Ohtoshi R."/>
            <person name="Malay A.D."/>
            <person name="Moran D.A.P."/>
            <person name="Tomita M."/>
            <person name="Numata K."/>
            <person name="Arakawa K."/>
        </authorList>
    </citation>
    <scope>NUCLEOTIDE SEQUENCE</scope>
</reference>
<proteinExistence type="predicted"/>
<name>A0A8X6FRL1_TRICU</name>
<dbReference type="EMBL" id="BMAO01013301">
    <property type="protein sequence ID" value="GFQ87745.1"/>
    <property type="molecule type" value="Genomic_DNA"/>
</dbReference>
<keyword evidence="2" id="KW-1185">Reference proteome</keyword>
<dbReference type="Proteomes" id="UP000887116">
    <property type="component" value="Unassembled WGS sequence"/>
</dbReference>
<evidence type="ECO:0000313" key="1">
    <source>
        <dbReference type="EMBL" id="GFQ87745.1"/>
    </source>
</evidence>
<evidence type="ECO:0000313" key="2">
    <source>
        <dbReference type="Proteomes" id="UP000887116"/>
    </source>
</evidence>